<accession>A0ACB0LYA6</accession>
<protein>
    <submittedName>
        <fullName evidence="1">Uncharacterized protein</fullName>
    </submittedName>
</protein>
<evidence type="ECO:0000313" key="2">
    <source>
        <dbReference type="Proteomes" id="UP001177021"/>
    </source>
</evidence>
<gene>
    <name evidence="1" type="ORF">MILVUS5_LOCUS36857</name>
</gene>
<reference evidence="1" key="1">
    <citation type="submission" date="2023-10" db="EMBL/GenBank/DDBJ databases">
        <authorList>
            <person name="Rodriguez Cubillos JULIANA M."/>
            <person name="De Vega J."/>
        </authorList>
    </citation>
    <scope>NUCLEOTIDE SEQUENCE</scope>
</reference>
<name>A0ACB0LYA6_TRIPR</name>
<dbReference type="EMBL" id="CASHSV030000716">
    <property type="protein sequence ID" value="CAJ2673366.1"/>
    <property type="molecule type" value="Genomic_DNA"/>
</dbReference>
<dbReference type="Proteomes" id="UP001177021">
    <property type="component" value="Unassembled WGS sequence"/>
</dbReference>
<keyword evidence="2" id="KW-1185">Reference proteome</keyword>
<organism evidence="1 2">
    <name type="scientific">Trifolium pratense</name>
    <name type="common">Red clover</name>
    <dbReference type="NCBI Taxonomy" id="57577"/>
    <lineage>
        <taxon>Eukaryota</taxon>
        <taxon>Viridiplantae</taxon>
        <taxon>Streptophyta</taxon>
        <taxon>Embryophyta</taxon>
        <taxon>Tracheophyta</taxon>
        <taxon>Spermatophyta</taxon>
        <taxon>Magnoliopsida</taxon>
        <taxon>eudicotyledons</taxon>
        <taxon>Gunneridae</taxon>
        <taxon>Pentapetalae</taxon>
        <taxon>rosids</taxon>
        <taxon>fabids</taxon>
        <taxon>Fabales</taxon>
        <taxon>Fabaceae</taxon>
        <taxon>Papilionoideae</taxon>
        <taxon>50 kb inversion clade</taxon>
        <taxon>NPAAA clade</taxon>
        <taxon>Hologalegina</taxon>
        <taxon>IRL clade</taxon>
        <taxon>Trifolieae</taxon>
        <taxon>Trifolium</taxon>
    </lineage>
</organism>
<proteinExistence type="predicted"/>
<comment type="caution">
    <text evidence="1">The sequence shown here is derived from an EMBL/GenBank/DDBJ whole genome shotgun (WGS) entry which is preliminary data.</text>
</comment>
<sequence length="53" mass="6283">MYCMWWPSQSSLQKMPTIQLWKDSKKQAEVIGGNKAYLVINEVQEMIQNEFTM</sequence>
<evidence type="ECO:0000313" key="1">
    <source>
        <dbReference type="EMBL" id="CAJ2673366.1"/>
    </source>
</evidence>